<accession>Q24DH6</accession>
<dbReference type="AlphaFoldDB" id="Q24DH6"/>
<protein>
    <submittedName>
        <fullName evidence="3">Transmembrane protein, putative</fullName>
    </submittedName>
</protein>
<proteinExistence type="predicted"/>
<dbReference type="HOGENOM" id="CLU_1573788_0_0_1"/>
<dbReference type="RefSeq" id="XP_001026117.1">
    <property type="nucleotide sequence ID" value="XM_001026117.1"/>
</dbReference>
<sequence length="170" mass="19731">MSQQNNQNNKTNLDQYKEDLQIFQDAQSNLKVQQEGFTQTENWFDQICGVQKILSLEHAQACLKFRDFLKEQELKQSDIHIQQQNQQILFKKSQKSESDVLIPFKQKIEQEFKEYSQTNNNQNRGIGHYLLIGVGALIAFKITKRIIFGKAYANGGIPVFISINDCIFII</sequence>
<dbReference type="GeneID" id="7834182"/>
<gene>
    <name evidence="3" type="ORF">TTHERM_00971970</name>
</gene>
<dbReference type="KEGG" id="tet:TTHERM_00971970"/>
<keyword evidence="2 3" id="KW-0812">Transmembrane</keyword>
<dbReference type="InParanoid" id="Q24DH6"/>
<keyword evidence="2" id="KW-0472">Membrane</keyword>
<evidence type="ECO:0000256" key="1">
    <source>
        <dbReference type="SAM" id="Coils"/>
    </source>
</evidence>
<feature type="coiled-coil region" evidence="1">
    <location>
        <begin position="6"/>
        <end position="33"/>
    </location>
</feature>
<keyword evidence="1" id="KW-0175">Coiled coil</keyword>
<keyword evidence="4" id="KW-1185">Reference proteome</keyword>
<evidence type="ECO:0000256" key="2">
    <source>
        <dbReference type="SAM" id="Phobius"/>
    </source>
</evidence>
<dbReference type="Proteomes" id="UP000009168">
    <property type="component" value="Unassembled WGS sequence"/>
</dbReference>
<keyword evidence="2" id="KW-1133">Transmembrane helix</keyword>
<feature type="transmembrane region" description="Helical" evidence="2">
    <location>
        <begin position="126"/>
        <end position="143"/>
    </location>
</feature>
<organism evidence="3 4">
    <name type="scientific">Tetrahymena thermophila (strain SB210)</name>
    <dbReference type="NCBI Taxonomy" id="312017"/>
    <lineage>
        <taxon>Eukaryota</taxon>
        <taxon>Sar</taxon>
        <taxon>Alveolata</taxon>
        <taxon>Ciliophora</taxon>
        <taxon>Intramacronucleata</taxon>
        <taxon>Oligohymenophorea</taxon>
        <taxon>Hymenostomatida</taxon>
        <taxon>Tetrahymenina</taxon>
        <taxon>Tetrahymenidae</taxon>
        <taxon>Tetrahymena</taxon>
    </lineage>
</organism>
<evidence type="ECO:0000313" key="3">
    <source>
        <dbReference type="EMBL" id="EAS05872.1"/>
    </source>
</evidence>
<dbReference type="EMBL" id="GG662319">
    <property type="protein sequence ID" value="EAS05872.1"/>
    <property type="molecule type" value="Genomic_DNA"/>
</dbReference>
<name>Q24DH6_TETTS</name>
<reference evidence="4" key="1">
    <citation type="journal article" date="2006" name="PLoS Biol.">
        <title>Macronuclear genome sequence of the ciliate Tetrahymena thermophila, a model eukaryote.</title>
        <authorList>
            <person name="Eisen J.A."/>
            <person name="Coyne R.S."/>
            <person name="Wu M."/>
            <person name="Wu D."/>
            <person name="Thiagarajan M."/>
            <person name="Wortman J.R."/>
            <person name="Badger J.H."/>
            <person name="Ren Q."/>
            <person name="Amedeo P."/>
            <person name="Jones K.M."/>
            <person name="Tallon L.J."/>
            <person name="Delcher A.L."/>
            <person name="Salzberg S.L."/>
            <person name="Silva J.C."/>
            <person name="Haas B.J."/>
            <person name="Majoros W.H."/>
            <person name="Farzad M."/>
            <person name="Carlton J.M."/>
            <person name="Smith R.K. Jr."/>
            <person name="Garg J."/>
            <person name="Pearlman R.E."/>
            <person name="Karrer K.M."/>
            <person name="Sun L."/>
            <person name="Manning G."/>
            <person name="Elde N.C."/>
            <person name="Turkewitz A.P."/>
            <person name="Asai D.J."/>
            <person name="Wilkes D.E."/>
            <person name="Wang Y."/>
            <person name="Cai H."/>
            <person name="Collins K."/>
            <person name="Stewart B.A."/>
            <person name="Lee S.R."/>
            <person name="Wilamowska K."/>
            <person name="Weinberg Z."/>
            <person name="Ruzzo W.L."/>
            <person name="Wloga D."/>
            <person name="Gaertig J."/>
            <person name="Frankel J."/>
            <person name="Tsao C.-C."/>
            <person name="Gorovsky M.A."/>
            <person name="Keeling P.J."/>
            <person name="Waller R.F."/>
            <person name="Patron N.J."/>
            <person name="Cherry J.M."/>
            <person name="Stover N.A."/>
            <person name="Krieger C.J."/>
            <person name="del Toro C."/>
            <person name="Ryder H.F."/>
            <person name="Williamson S.C."/>
            <person name="Barbeau R.A."/>
            <person name="Hamilton E.P."/>
            <person name="Orias E."/>
        </authorList>
    </citation>
    <scope>NUCLEOTIDE SEQUENCE [LARGE SCALE GENOMIC DNA]</scope>
    <source>
        <strain evidence="4">SB210</strain>
    </source>
</reference>
<evidence type="ECO:0000313" key="4">
    <source>
        <dbReference type="Proteomes" id="UP000009168"/>
    </source>
</evidence>